<dbReference type="EMBL" id="NXII01000003">
    <property type="protein sequence ID" value="RXI42494.1"/>
    <property type="molecule type" value="Genomic_DNA"/>
</dbReference>
<dbReference type="Pfam" id="PF00589">
    <property type="entry name" value="Phage_integrase"/>
    <property type="match status" value="1"/>
</dbReference>
<sequence>MDKIMEKKYILVEIPNRNCKGIAYYTDLNLEKITNAKDIKDKSFKFRLKLRVDGQLVKKIYTIVNDVNFDTFLKALDYVISEKEIIRNSVMEFGTLRNKNKIEKAHKNTVVIERFIDKAEEWIEEKHNPEIPSTTFNRKASLIIRATELHNKSVKEITTADINDMISRLKKEFAPNTLRGTISNIKMFLNDCENELVRWDKIKLPSLESVSFKQYGLKDDDCKKIVNVMMEYSLIEIDGQKYYTNKEMRNVFAFLLTGRRIGEVLKLEFKHFRENDYDIPKEISKIKKTLTFSLDDDLKRAVREQKEISKNNKLFNVTIITVRRHFHGMLKALGYPEIRIHDMRHLIASILIQNETAIEDISVMLGHQSTKYTESVYASKDQKQALRATNKFKDMMTSSKEDKRLEKLRILMPDKTDEQLKVLLEVLER</sequence>
<feature type="domain" description="Tyr recombinase" evidence="6">
    <location>
        <begin position="211"/>
        <end position="391"/>
    </location>
</feature>
<dbReference type="PROSITE" id="PS51900">
    <property type="entry name" value="CB"/>
    <property type="match status" value="1"/>
</dbReference>
<dbReference type="GO" id="GO:0006310">
    <property type="term" value="P:DNA recombination"/>
    <property type="evidence" value="ECO:0007669"/>
    <property type="project" value="UniProtKB-KW"/>
</dbReference>
<evidence type="ECO:0000313" key="8">
    <source>
        <dbReference type="EMBL" id="RXI42494.1"/>
    </source>
</evidence>
<evidence type="ECO:0000256" key="4">
    <source>
        <dbReference type="ARBA" id="ARBA00023172"/>
    </source>
</evidence>
<dbReference type="InterPro" id="IPR013762">
    <property type="entry name" value="Integrase-like_cat_sf"/>
</dbReference>
<dbReference type="Proteomes" id="UP000290378">
    <property type="component" value="Unassembled WGS sequence"/>
</dbReference>
<evidence type="ECO:0000313" key="9">
    <source>
        <dbReference type="Proteomes" id="UP000290378"/>
    </source>
</evidence>
<dbReference type="InterPro" id="IPR002104">
    <property type="entry name" value="Integrase_catalytic"/>
</dbReference>
<evidence type="ECO:0008006" key="10">
    <source>
        <dbReference type="Google" id="ProtNLM"/>
    </source>
</evidence>
<dbReference type="PANTHER" id="PTHR30349:SF64">
    <property type="entry name" value="PROPHAGE INTEGRASE INTD-RELATED"/>
    <property type="match status" value="1"/>
</dbReference>
<keyword evidence="9" id="KW-1185">Reference proteome</keyword>
<dbReference type="Gene3D" id="1.10.443.10">
    <property type="entry name" value="Intergrase catalytic core"/>
    <property type="match status" value="1"/>
</dbReference>
<dbReference type="GO" id="GO:0015074">
    <property type="term" value="P:DNA integration"/>
    <property type="evidence" value="ECO:0007669"/>
    <property type="project" value="UniProtKB-KW"/>
</dbReference>
<dbReference type="InterPro" id="IPR011010">
    <property type="entry name" value="DNA_brk_join_enz"/>
</dbReference>
<dbReference type="InterPro" id="IPR044068">
    <property type="entry name" value="CB"/>
</dbReference>
<keyword evidence="2" id="KW-0229">DNA integration</keyword>
<evidence type="ECO:0000259" key="7">
    <source>
        <dbReference type="PROSITE" id="PS51900"/>
    </source>
</evidence>
<accession>A0AA94FHQ2</accession>
<comment type="caution">
    <text evidence="8">The sequence shown here is derived from an EMBL/GenBank/DDBJ whole genome shotgun (WGS) entry which is preliminary data.</text>
</comment>
<evidence type="ECO:0000256" key="1">
    <source>
        <dbReference type="ARBA" id="ARBA00008857"/>
    </source>
</evidence>
<dbReference type="InterPro" id="IPR010998">
    <property type="entry name" value="Integrase_recombinase_N"/>
</dbReference>
<evidence type="ECO:0000256" key="3">
    <source>
        <dbReference type="ARBA" id="ARBA00023125"/>
    </source>
</evidence>
<dbReference type="Gene3D" id="1.10.150.130">
    <property type="match status" value="1"/>
</dbReference>
<dbReference type="GO" id="GO:0003677">
    <property type="term" value="F:DNA binding"/>
    <property type="evidence" value="ECO:0007669"/>
    <property type="project" value="UniProtKB-UniRule"/>
</dbReference>
<evidence type="ECO:0000256" key="5">
    <source>
        <dbReference type="PROSITE-ProRule" id="PRU01248"/>
    </source>
</evidence>
<keyword evidence="3 5" id="KW-0238">DNA-binding</keyword>
<dbReference type="PROSITE" id="PS51898">
    <property type="entry name" value="TYR_RECOMBINASE"/>
    <property type="match status" value="1"/>
</dbReference>
<feature type="domain" description="Core-binding (CB)" evidence="7">
    <location>
        <begin position="113"/>
        <end position="193"/>
    </location>
</feature>
<keyword evidence="4" id="KW-0233">DNA recombination</keyword>
<evidence type="ECO:0000256" key="2">
    <source>
        <dbReference type="ARBA" id="ARBA00022908"/>
    </source>
</evidence>
<comment type="similarity">
    <text evidence="1">Belongs to the 'phage' integrase family.</text>
</comment>
<dbReference type="InterPro" id="IPR050090">
    <property type="entry name" value="Tyrosine_recombinase_XerCD"/>
</dbReference>
<dbReference type="AlphaFoldDB" id="A0AA94FHQ2"/>
<proteinExistence type="inferred from homology"/>
<protein>
    <recommendedName>
        <fullName evidence="10">Site-specific tyrosine recombinase, phage integrase family (INT_Rci_Hp1_C domain)</fullName>
    </recommendedName>
</protein>
<dbReference type="PANTHER" id="PTHR30349">
    <property type="entry name" value="PHAGE INTEGRASE-RELATED"/>
    <property type="match status" value="1"/>
</dbReference>
<organism evidence="8 9">
    <name type="scientific">Arcobacter cloacae</name>
    <dbReference type="NCBI Taxonomy" id="1054034"/>
    <lineage>
        <taxon>Bacteria</taxon>
        <taxon>Pseudomonadati</taxon>
        <taxon>Campylobacterota</taxon>
        <taxon>Epsilonproteobacteria</taxon>
        <taxon>Campylobacterales</taxon>
        <taxon>Arcobacteraceae</taxon>
        <taxon>Arcobacter</taxon>
    </lineage>
</organism>
<dbReference type="SUPFAM" id="SSF56349">
    <property type="entry name" value="DNA breaking-rejoining enzymes"/>
    <property type="match status" value="1"/>
</dbReference>
<evidence type="ECO:0000259" key="6">
    <source>
        <dbReference type="PROSITE" id="PS51898"/>
    </source>
</evidence>
<name>A0AA94FHQ2_9BACT</name>
<reference evidence="8 9" key="1">
    <citation type="submission" date="2017-09" db="EMBL/GenBank/DDBJ databases">
        <title>Genomics of the genus Arcobacter.</title>
        <authorList>
            <person name="Perez-Cataluna A."/>
            <person name="Figueras M.J."/>
            <person name="Salas-Masso N."/>
        </authorList>
    </citation>
    <scope>NUCLEOTIDE SEQUENCE [LARGE SCALE GENOMIC DNA]</scope>
    <source>
        <strain evidence="8 9">CECT 7834</strain>
    </source>
</reference>
<gene>
    <name evidence="8" type="ORF">CP963_03045</name>
</gene>